<proteinExistence type="predicted"/>
<organism evidence="1 2">
    <name type="scientific">Kibdelosporangium aridum</name>
    <dbReference type="NCBI Taxonomy" id="2030"/>
    <lineage>
        <taxon>Bacteria</taxon>
        <taxon>Bacillati</taxon>
        <taxon>Actinomycetota</taxon>
        <taxon>Actinomycetes</taxon>
        <taxon>Pseudonocardiales</taxon>
        <taxon>Pseudonocardiaceae</taxon>
        <taxon>Kibdelosporangium</taxon>
    </lineage>
</organism>
<protein>
    <recommendedName>
        <fullName evidence="3">DUF946 domain-containing protein</fullName>
    </recommendedName>
</protein>
<dbReference type="Proteomes" id="UP000287547">
    <property type="component" value="Unassembled WGS sequence"/>
</dbReference>
<dbReference type="EMBL" id="QHKI01000045">
    <property type="protein sequence ID" value="RSM75963.1"/>
    <property type="molecule type" value="Genomic_DNA"/>
</dbReference>
<evidence type="ECO:0008006" key="3">
    <source>
        <dbReference type="Google" id="ProtNLM"/>
    </source>
</evidence>
<evidence type="ECO:0000313" key="2">
    <source>
        <dbReference type="Proteomes" id="UP000287547"/>
    </source>
</evidence>
<comment type="caution">
    <text evidence="1">The sequence shown here is derived from an EMBL/GenBank/DDBJ whole genome shotgun (WGS) entry which is preliminary data.</text>
</comment>
<dbReference type="AlphaFoldDB" id="A0A428YZ12"/>
<sequence length="545" mass="60079">MAEEACSMRVWVVLFALVAGLVAGCDDEPDQTPKVQTSAQPDKADAATAARFAPLVFLAQGESNLPMDAATYAQKSSLWFANDAYCEDAGVADRVEPQKLGKGPDVYKSGGCSMTESMSVTDAKFPERTGFYLRPNNDARKGEGASAPAYWEYHEHEGKSAYVYWFFYGHNSALNVHDGDWERIAVHVDGDKPKAVTFYGHGRPPCVMPWQDQQLAKTGDHPQIYSAKGSHASYPNTANIAMDKRSAGTQWNTWERLRPVDQEPWFGYRGWWGDQSWVPVPGFDGPIGPYPQRTLNVFTDEPCDESKSTITAQLPQAFEGEWETKEPATQKPAVTPYHMRVSLAKDKSTVRYRTTWTEPNPKLECDGTWSVSAATDQFAELHEQIVTTSAGQCVTDGTVTLTPDGDALKVNYRSGSFKMTAKLYKRTQAADTKEGALRRFEQYLHAVGNEDLDTVCEIAGPGAKKAEQQGFGTCRQTMPVMFGMISPAQKKALQTATVDPAQVTEKPGTVEVPAKAIRAGNVKFTSSNLGDYTLTFMNGQWFITD</sequence>
<gene>
    <name evidence="1" type="ORF">DMH04_37295</name>
</gene>
<dbReference type="PANTHER" id="PTHR48174:SF5">
    <property type="entry name" value="VACUOLAR PROTEIN SORTING-ASSOCIATED PROTEIN 62"/>
    <property type="match status" value="1"/>
</dbReference>
<accession>A0A428YZ12</accession>
<dbReference type="PANTHER" id="PTHR48174">
    <property type="entry name" value="DUF946 FAMILY PROTEIN"/>
    <property type="match status" value="1"/>
</dbReference>
<evidence type="ECO:0000313" key="1">
    <source>
        <dbReference type="EMBL" id="RSM75963.1"/>
    </source>
</evidence>
<reference evidence="1 2" key="1">
    <citation type="submission" date="2018-05" db="EMBL/GenBank/DDBJ databases">
        <title>Evolution of GPA BGCs.</title>
        <authorList>
            <person name="Waglechner N."/>
            <person name="Wright G.D."/>
        </authorList>
    </citation>
    <scope>NUCLEOTIDE SEQUENCE [LARGE SCALE GENOMIC DNA]</scope>
    <source>
        <strain evidence="1 2">A82846</strain>
    </source>
</reference>
<name>A0A428YZ12_KIBAR</name>